<dbReference type="SUPFAM" id="SSF81296">
    <property type="entry name" value="E set domains"/>
    <property type="match status" value="1"/>
</dbReference>
<dbReference type="AlphaFoldDB" id="A0A327KBH7"/>
<dbReference type="PANTHER" id="PTHR43651:SF11">
    <property type="entry name" value="MALTO-OLIGOSYLTREHALOSE TREHALOHYDROLASE"/>
    <property type="match status" value="1"/>
</dbReference>
<evidence type="ECO:0000313" key="3">
    <source>
        <dbReference type="Proteomes" id="UP000248863"/>
    </source>
</evidence>
<dbReference type="SUPFAM" id="SSF51445">
    <property type="entry name" value="(Trans)glycosidases"/>
    <property type="match status" value="1"/>
</dbReference>
<dbReference type="Proteomes" id="UP000248863">
    <property type="component" value="Unassembled WGS sequence"/>
</dbReference>
<sequence>MPAPSIGSSASAATLVADRPVTPKPRFGPVLEPGGTRFRLWAPKHAEIMLDLVDADRRVAMTSVGDGWHEAVIADAGPGTRYRFVLPDGLAVPDPGSRFQPDDVHGPSEVIDPDAYVWATPDWRGRPWEEAVVYELHVGTFTPEGTFRAAIDKLATFWSAIGANVETMTPEHHDLV</sequence>
<accession>A0A327KBH7</accession>
<protein>
    <recommendedName>
        <fullName evidence="4">Malto-oligosyltrehalose trehalohydrolase</fullName>
    </recommendedName>
</protein>
<reference evidence="2 3" key="1">
    <citation type="submission" date="2017-07" db="EMBL/GenBank/DDBJ databases">
        <title>Draft Genome Sequences of Select Purple Nonsulfur Bacteria.</title>
        <authorList>
            <person name="Lasarre B."/>
            <person name="Mckinlay J.B."/>
        </authorList>
    </citation>
    <scope>NUCLEOTIDE SEQUENCE [LARGE SCALE GENOMIC DNA]</scope>
    <source>
        <strain evidence="2 3">DSM 11907</strain>
    </source>
</reference>
<keyword evidence="3" id="KW-1185">Reference proteome</keyword>
<dbReference type="Gene3D" id="3.20.20.80">
    <property type="entry name" value="Glycosidases"/>
    <property type="match status" value="1"/>
</dbReference>
<dbReference type="InterPro" id="IPR014756">
    <property type="entry name" value="Ig_E-set"/>
</dbReference>
<gene>
    <name evidence="2" type="ORF">CH338_19225</name>
</gene>
<name>A0A327KBH7_9BRAD</name>
<keyword evidence="1" id="KW-0119">Carbohydrate metabolism</keyword>
<evidence type="ECO:0000256" key="1">
    <source>
        <dbReference type="ARBA" id="ARBA00023277"/>
    </source>
</evidence>
<proteinExistence type="predicted"/>
<dbReference type="EMBL" id="NPEU01000260">
    <property type="protein sequence ID" value="RAI35444.1"/>
    <property type="molecule type" value="Genomic_DNA"/>
</dbReference>
<dbReference type="Gene3D" id="2.60.40.10">
    <property type="entry name" value="Immunoglobulins"/>
    <property type="match status" value="1"/>
</dbReference>
<dbReference type="InterPro" id="IPR013783">
    <property type="entry name" value="Ig-like_fold"/>
</dbReference>
<feature type="non-terminal residue" evidence="2">
    <location>
        <position position="176"/>
    </location>
</feature>
<evidence type="ECO:0008006" key="4">
    <source>
        <dbReference type="Google" id="ProtNLM"/>
    </source>
</evidence>
<dbReference type="CDD" id="cd02853">
    <property type="entry name" value="E_set_MTHase_like_N"/>
    <property type="match status" value="1"/>
</dbReference>
<dbReference type="PANTHER" id="PTHR43651">
    <property type="entry name" value="1,4-ALPHA-GLUCAN-BRANCHING ENZYME"/>
    <property type="match status" value="1"/>
</dbReference>
<dbReference type="InterPro" id="IPR017853">
    <property type="entry name" value="GH"/>
</dbReference>
<evidence type="ECO:0000313" key="2">
    <source>
        <dbReference type="EMBL" id="RAI35444.1"/>
    </source>
</evidence>
<organism evidence="2 3">
    <name type="scientific">Rhodoplanes elegans</name>
    <dbReference type="NCBI Taxonomy" id="29408"/>
    <lineage>
        <taxon>Bacteria</taxon>
        <taxon>Pseudomonadati</taxon>
        <taxon>Pseudomonadota</taxon>
        <taxon>Alphaproteobacteria</taxon>
        <taxon>Hyphomicrobiales</taxon>
        <taxon>Nitrobacteraceae</taxon>
        <taxon>Rhodoplanes</taxon>
    </lineage>
</organism>
<comment type="caution">
    <text evidence="2">The sequence shown here is derived from an EMBL/GenBank/DDBJ whole genome shotgun (WGS) entry which is preliminary data.</text>
</comment>